<dbReference type="EMBL" id="VANI01000035">
    <property type="protein sequence ID" value="TLM73364.1"/>
    <property type="molecule type" value="Genomic_DNA"/>
</dbReference>
<dbReference type="Proteomes" id="UP000306791">
    <property type="component" value="Unassembled WGS sequence"/>
</dbReference>
<organism evidence="1 2">
    <name type="scientific">Microbulbifer harenosus</name>
    <dbReference type="NCBI Taxonomy" id="2576840"/>
    <lineage>
        <taxon>Bacteria</taxon>
        <taxon>Pseudomonadati</taxon>
        <taxon>Pseudomonadota</taxon>
        <taxon>Gammaproteobacteria</taxon>
        <taxon>Cellvibrionales</taxon>
        <taxon>Microbulbiferaceae</taxon>
        <taxon>Microbulbifer</taxon>
    </lineage>
</organism>
<sequence>MKAYDKLRDLLSAALNYLLQEKLISLDDSDEDFAPLDIRVKLLDKDSIILVNKNVFGEVRLSVWWGITSKCKIGEGLIPENNVLDNVVDVTCTVWVDTHERTCLQGYGRRGLEGVFWKRSAEKDLLRLPTIKPVGYEKEAMSYRHDSGIIQGPSNQ</sequence>
<evidence type="ECO:0000313" key="2">
    <source>
        <dbReference type="Proteomes" id="UP000306791"/>
    </source>
</evidence>
<name>A0ABY2UD76_9GAMM</name>
<accession>A0ABY2UD76</accession>
<evidence type="ECO:0000313" key="1">
    <source>
        <dbReference type="EMBL" id="TLM73364.1"/>
    </source>
</evidence>
<dbReference type="RefSeq" id="WP_138237354.1">
    <property type="nucleotide sequence ID" value="NZ_CP185860.1"/>
</dbReference>
<reference evidence="1 2" key="1">
    <citation type="submission" date="2019-05" db="EMBL/GenBank/DDBJ databases">
        <title>Microbulbifer harenosus sp. nov., an alginate-degrading bacterium isolated from coastal sand.</title>
        <authorList>
            <person name="Huang H."/>
            <person name="Mo K."/>
            <person name="Bao S."/>
        </authorList>
    </citation>
    <scope>NUCLEOTIDE SEQUENCE [LARGE SCALE GENOMIC DNA]</scope>
    <source>
        <strain evidence="1 2">HB161719</strain>
    </source>
</reference>
<comment type="caution">
    <text evidence="1">The sequence shown here is derived from an EMBL/GenBank/DDBJ whole genome shotgun (WGS) entry which is preliminary data.</text>
</comment>
<gene>
    <name evidence="1" type="ORF">FDY93_19115</name>
</gene>
<keyword evidence="2" id="KW-1185">Reference proteome</keyword>
<proteinExistence type="predicted"/>
<protein>
    <submittedName>
        <fullName evidence="1">Uncharacterized protein</fullName>
    </submittedName>
</protein>